<comment type="caution">
    <text evidence="1">The sequence shown here is derived from an EMBL/GenBank/DDBJ whole genome shotgun (WGS) entry which is preliminary data.</text>
</comment>
<dbReference type="STRING" id="1818881.A3196_04105"/>
<dbReference type="AlphaFoldDB" id="A0A1E2UV35"/>
<accession>A0A1E2UV35</accession>
<dbReference type="InterPro" id="IPR021302">
    <property type="entry name" value="DUF2780_VcgC/VcgE"/>
</dbReference>
<dbReference type="Proteomes" id="UP000094849">
    <property type="component" value="Unassembled WGS sequence"/>
</dbReference>
<evidence type="ECO:0000313" key="2">
    <source>
        <dbReference type="Proteomes" id="UP000094849"/>
    </source>
</evidence>
<protein>
    <recommendedName>
        <fullName evidence="3">DUF2780 domain-containing protein</fullName>
    </recommendedName>
</protein>
<evidence type="ECO:0008006" key="3">
    <source>
        <dbReference type="Google" id="ProtNLM"/>
    </source>
</evidence>
<dbReference type="EMBL" id="LVJZ01000003">
    <property type="protein sequence ID" value="ODB98461.1"/>
    <property type="molecule type" value="Genomic_DNA"/>
</dbReference>
<name>A0A1E2UV35_9GAMM</name>
<keyword evidence="2" id="KW-1185">Reference proteome</keyword>
<evidence type="ECO:0000313" key="1">
    <source>
        <dbReference type="EMBL" id="ODB98461.1"/>
    </source>
</evidence>
<reference evidence="1 2" key="1">
    <citation type="submission" date="2016-03" db="EMBL/GenBank/DDBJ databases">
        <title>Chemosynthetic sulphur-oxidizing symbionts of marine invertebrate animals are capable of nitrogen fixation.</title>
        <authorList>
            <person name="Petersen J.M."/>
            <person name="Kemper A."/>
            <person name="Gruber-Vodicka H."/>
            <person name="Cardini U."/>
            <person name="Geest Mvander."/>
            <person name="Kleiner M."/>
            <person name="Bulgheresi S."/>
            <person name="Fussmann M."/>
            <person name="Herbold C."/>
            <person name="Seah B.K.B."/>
            <person name="Antony C.Paul."/>
            <person name="Liu D."/>
            <person name="Belitz A."/>
            <person name="Weber M."/>
        </authorList>
    </citation>
    <scope>NUCLEOTIDE SEQUENCE [LARGE SCALE GENOMIC DNA]</scope>
    <source>
        <strain evidence="1">G_D</strain>
    </source>
</reference>
<sequence>MLDALTSQLGVTSEQASGGAGSLFQMAQNNLSTEDFSQIASVVPGIDKMMASAQSSSKESGAVSAVASMLGGDSSAGNMASLASAFDSLGMDSNMVGQFVPIVLQYLQSEGGESIMSMMKGALSL</sequence>
<dbReference type="Pfam" id="PF11075">
    <property type="entry name" value="DUF2780"/>
    <property type="match status" value="1"/>
</dbReference>
<gene>
    <name evidence="1" type="ORF">A3196_04105</name>
</gene>
<organism evidence="1 2">
    <name type="scientific">Candidatus Thiodiazotropha endoloripes</name>
    <dbReference type="NCBI Taxonomy" id="1818881"/>
    <lineage>
        <taxon>Bacteria</taxon>
        <taxon>Pseudomonadati</taxon>
        <taxon>Pseudomonadota</taxon>
        <taxon>Gammaproteobacteria</taxon>
        <taxon>Chromatiales</taxon>
        <taxon>Sedimenticolaceae</taxon>
        <taxon>Candidatus Thiodiazotropha</taxon>
    </lineage>
</organism>
<proteinExistence type="predicted"/>